<evidence type="ECO:0000256" key="1">
    <source>
        <dbReference type="ARBA" id="ARBA00010982"/>
    </source>
</evidence>
<organism evidence="7 8">
    <name type="scientific">Hirschia litorea</name>
    <dbReference type="NCBI Taxonomy" id="1199156"/>
    <lineage>
        <taxon>Bacteria</taxon>
        <taxon>Pseudomonadati</taxon>
        <taxon>Pseudomonadota</taxon>
        <taxon>Alphaproteobacteria</taxon>
        <taxon>Hyphomonadales</taxon>
        <taxon>Hyphomonadaceae</taxon>
        <taxon>Hirschia</taxon>
    </lineage>
</organism>
<evidence type="ECO:0000256" key="3">
    <source>
        <dbReference type="ARBA" id="ARBA00023315"/>
    </source>
</evidence>
<dbReference type="Pfam" id="PF02803">
    <property type="entry name" value="Thiolase_C"/>
    <property type="match status" value="1"/>
</dbReference>
<dbReference type="PANTHER" id="PTHR18919:SF107">
    <property type="entry name" value="ACETYL-COA ACETYLTRANSFERASE, CYTOSOLIC"/>
    <property type="match status" value="1"/>
</dbReference>
<dbReference type="Pfam" id="PF00108">
    <property type="entry name" value="Thiolase_N"/>
    <property type="match status" value="1"/>
</dbReference>
<gene>
    <name evidence="7" type="ORF">ACFQS8_07070</name>
</gene>
<evidence type="ECO:0000259" key="5">
    <source>
        <dbReference type="Pfam" id="PF00108"/>
    </source>
</evidence>
<dbReference type="InterPro" id="IPR002155">
    <property type="entry name" value="Thiolase"/>
</dbReference>
<evidence type="ECO:0000313" key="8">
    <source>
        <dbReference type="Proteomes" id="UP001596492"/>
    </source>
</evidence>
<dbReference type="PIRSF" id="PIRSF000429">
    <property type="entry name" value="Ac-CoA_Ac_transf"/>
    <property type="match status" value="1"/>
</dbReference>
<dbReference type="RefSeq" id="WP_382166600.1">
    <property type="nucleotide sequence ID" value="NZ_JBHTBR010000003.1"/>
</dbReference>
<dbReference type="PANTHER" id="PTHR18919">
    <property type="entry name" value="ACETYL-COA C-ACYLTRANSFERASE"/>
    <property type="match status" value="1"/>
</dbReference>
<comment type="caution">
    <text evidence="7">The sequence shown here is derived from an EMBL/GenBank/DDBJ whole genome shotgun (WGS) entry which is preliminary data.</text>
</comment>
<feature type="domain" description="Thiolase C-terminal" evidence="6">
    <location>
        <begin position="279"/>
        <end position="402"/>
    </location>
</feature>
<evidence type="ECO:0000259" key="6">
    <source>
        <dbReference type="Pfam" id="PF02803"/>
    </source>
</evidence>
<keyword evidence="2 4" id="KW-0808">Transferase</keyword>
<dbReference type="Proteomes" id="UP001596492">
    <property type="component" value="Unassembled WGS sequence"/>
</dbReference>
<dbReference type="InterPro" id="IPR016039">
    <property type="entry name" value="Thiolase-like"/>
</dbReference>
<dbReference type="EMBL" id="JBHTBR010000003">
    <property type="protein sequence ID" value="MFC7291370.1"/>
    <property type="molecule type" value="Genomic_DNA"/>
</dbReference>
<dbReference type="InterPro" id="IPR020616">
    <property type="entry name" value="Thiolase_N"/>
</dbReference>
<keyword evidence="8" id="KW-1185">Reference proteome</keyword>
<proteinExistence type="inferred from homology"/>
<evidence type="ECO:0000256" key="2">
    <source>
        <dbReference type="ARBA" id="ARBA00022679"/>
    </source>
</evidence>
<evidence type="ECO:0000256" key="4">
    <source>
        <dbReference type="RuleBase" id="RU003557"/>
    </source>
</evidence>
<dbReference type="NCBIfam" id="NF004853">
    <property type="entry name" value="PRK06205.1"/>
    <property type="match status" value="1"/>
</dbReference>
<dbReference type="NCBIfam" id="TIGR01930">
    <property type="entry name" value="AcCoA-C-Actrans"/>
    <property type="match status" value="1"/>
</dbReference>
<dbReference type="CDD" id="cd00751">
    <property type="entry name" value="thiolase"/>
    <property type="match status" value="1"/>
</dbReference>
<name>A0ABW2IJR0_9PROT</name>
<dbReference type="InterPro" id="IPR020617">
    <property type="entry name" value="Thiolase_C"/>
</dbReference>
<dbReference type="SUPFAM" id="SSF53901">
    <property type="entry name" value="Thiolase-like"/>
    <property type="match status" value="2"/>
</dbReference>
<keyword evidence="3 4" id="KW-0012">Acyltransferase</keyword>
<reference evidence="8" key="1">
    <citation type="journal article" date="2019" name="Int. J. Syst. Evol. Microbiol.">
        <title>The Global Catalogue of Microorganisms (GCM) 10K type strain sequencing project: providing services to taxonomists for standard genome sequencing and annotation.</title>
        <authorList>
            <consortium name="The Broad Institute Genomics Platform"/>
            <consortium name="The Broad Institute Genome Sequencing Center for Infectious Disease"/>
            <person name="Wu L."/>
            <person name="Ma J."/>
        </authorList>
    </citation>
    <scope>NUCLEOTIDE SEQUENCE [LARGE SCALE GENOMIC DNA]</scope>
    <source>
        <strain evidence="8">CCUG 51308</strain>
    </source>
</reference>
<accession>A0ABW2IJR0</accession>
<evidence type="ECO:0000313" key="7">
    <source>
        <dbReference type="EMBL" id="MFC7291370.1"/>
    </source>
</evidence>
<feature type="domain" description="Thiolase N-terminal" evidence="5">
    <location>
        <begin position="4"/>
        <end position="269"/>
    </location>
</feature>
<comment type="similarity">
    <text evidence="1 4">Belongs to the thiolase-like superfamily. Thiolase family.</text>
</comment>
<protein>
    <submittedName>
        <fullName evidence="7">Acetyl-CoA C-acetyltransferase</fullName>
    </submittedName>
</protein>
<dbReference type="Gene3D" id="3.40.47.10">
    <property type="match status" value="2"/>
</dbReference>
<sequence>MREVVICEPVRSPVGRFGGVFKCVEAKNLAIQVLSKMMNRTGLSGEFVDDVILGQCYPTMDAPSIGRVVGLDSGLPHTAGGIQIDRRCGSGLQSVIYGIMQVASGGSDLVLAGGVESMSNAPIYNTSSRWGIGSGEGVLMKDSLLHGRINAGGDKYPIPGGMLETAENVRREYNISREAQDAYALLSQARAQRAKKLDLFKDEIIPITVRHKKENLTITDDEHPRPDTTLESLSKLRPILGHVDVEATVTAGNASGQNDGAAMCIVTTRKKAEEFELNPFLKLVSWSISGVRPEMMGMGPVPSTLKALKMVGLQLSDIDLIELNEAFASQVLACGQVLGLSDGDFDRINVNGSGISLGHPLGATGARILTTLAYEMKRRDVKYGLETMCIGGGQGLAAVFEKV</sequence>